<accession>A0A3P9KMX9</accession>
<dbReference type="PROSITE" id="PS50835">
    <property type="entry name" value="IG_LIKE"/>
    <property type="match status" value="1"/>
</dbReference>
<protein>
    <recommendedName>
        <fullName evidence="6">Ig-like domain-containing protein</fullName>
    </recommendedName>
</protein>
<organism evidence="7 8">
    <name type="scientific">Oryzias latipes</name>
    <name type="common">Japanese rice fish</name>
    <name type="synonym">Japanese killifish</name>
    <dbReference type="NCBI Taxonomy" id="8090"/>
    <lineage>
        <taxon>Eukaryota</taxon>
        <taxon>Metazoa</taxon>
        <taxon>Chordata</taxon>
        <taxon>Craniata</taxon>
        <taxon>Vertebrata</taxon>
        <taxon>Euteleostomi</taxon>
        <taxon>Actinopterygii</taxon>
        <taxon>Neopterygii</taxon>
        <taxon>Teleostei</taxon>
        <taxon>Neoteleostei</taxon>
        <taxon>Acanthomorphata</taxon>
        <taxon>Ovalentaria</taxon>
        <taxon>Atherinomorphae</taxon>
        <taxon>Beloniformes</taxon>
        <taxon>Adrianichthyidae</taxon>
        <taxon>Oryziinae</taxon>
        <taxon>Oryzias</taxon>
    </lineage>
</organism>
<dbReference type="Proteomes" id="UP000265180">
    <property type="component" value="Chromosome 11"/>
</dbReference>
<evidence type="ECO:0000256" key="4">
    <source>
        <dbReference type="SAM" id="Phobius"/>
    </source>
</evidence>
<reference evidence="7" key="4">
    <citation type="submission" date="2025-09" db="UniProtKB">
        <authorList>
            <consortium name="Ensembl"/>
        </authorList>
    </citation>
    <scope>IDENTIFICATION</scope>
    <source>
        <strain evidence="7">HNI</strain>
    </source>
</reference>
<dbReference type="InterPro" id="IPR011161">
    <property type="entry name" value="MHC_I-like_Ag-recog"/>
</dbReference>
<feature type="domain" description="Ig-like" evidence="6">
    <location>
        <begin position="202"/>
        <end position="287"/>
    </location>
</feature>
<feature type="region of interest" description="Disordered" evidence="3">
    <location>
        <begin position="332"/>
        <end position="356"/>
    </location>
</feature>
<feature type="compositionally biased region" description="Polar residues" evidence="3">
    <location>
        <begin position="347"/>
        <end position="356"/>
    </location>
</feature>
<evidence type="ECO:0000259" key="6">
    <source>
        <dbReference type="PROSITE" id="PS50835"/>
    </source>
</evidence>
<proteinExistence type="inferred from homology"/>
<dbReference type="InterPro" id="IPR007110">
    <property type="entry name" value="Ig-like_dom"/>
</dbReference>
<dbReference type="Pfam" id="PF07654">
    <property type="entry name" value="C1-set"/>
    <property type="match status" value="1"/>
</dbReference>
<sequence length="356" mass="40830">MITLLLLIFVGIHRAVAVTHSLKYFYTSSSGIHNFPEYLSVGYVDDVQISHCDSITKTSVAKQEWMKKVTDEYPEYWEEETETCLEKQQAFKENIKITKDRFNQTKGFHVFQRMYGCEWNDETGKVKGLEQFGYNGEDFLAFDLTTESWIAVKHQAFVTKQKWDHSKHIAEYEKSYLTTECVKWLQMYLRYQEKSLMKTVLPSVSLLQKSSSSAVSCHATGFYPDRAELLWRRDGEEIHEGVEKGQILPNNDGTFQMSVDLQPPSGEDMQRYECVFQLSGVKEDVITILEKAKIRTNEGSSSQMLIIIGVLAAVIAVILSVSAFILYKKKNAKRPPSPVDNKEIQEQMLQPENPSA</sequence>
<evidence type="ECO:0000313" key="8">
    <source>
        <dbReference type="Proteomes" id="UP000265180"/>
    </source>
</evidence>
<dbReference type="PANTHER" id="PTHR16675">
    <property type="entry name" value="MHC CLASS I-RELATED"/>
    <property type="match status" value="1"/>
</dbReference>
<evidence type="ECO:0000256" key="3">
    <source>
        <dbReference type="SAM" id="MobiDB-lite"/>
    </source>
</evidence>
<reference key="1">
    <citation type="journal article" date="2007" name="Nature">
        <title>The medaka draft genome and insights into vertebrate genome evolution.</title>
        <authorList>
            <person name="Kasahara M."/>
            <person name="Naruse K."/>
            <person name="Sasaki S."/>
            <person name="Nakatani Y."/>
            <person name="Qu W."/>
            <person name="Ahsan B."/>
            <person name="Yamada T."/>
            <person name="Nagayasu Y."/>
            <person name="Doi K."/>
            <person name="Kasai Y."/>
            <person name="Jindo T."/>
            <person name="Kobayashi D."/>
            <person name="Shimada A."/>
            <person name="Toyoda A."/>
            <person name="Kuroki Y."/>
            <person name="Fujiyama A."/>
            <person name="Sasaki T."/>
            <person name="Shimizu A."/>
            <person name="Asakawa S."/>
            <person name="Shimizu N."/>
            <person name="Hashimoto S."/>
            <person name="Yang J."/>
            <person name="Lee Y."/>
            <person name="Matsushima K."/>
            <person name="Sugano S."/>
            <person name="Sakaizumi M."/>
            <person name="Narita T."/>
            <person name="Ohishi K."/>
            <person name="Haga S."/>
            <person name="Ohta F."/>
            <person name="Nomoto H."/>
            <person name="Nogata K."/>
            <person name="Morishita T."/>
            <person name="Endo T."/>
            <person name="Shin-I T."/>
            <person name="Takeda H."/>
            <person name="Morishita S."/>
            <person name="Kohara Y."/>
        </authorList>
    </citation>
    <scope>NUCLEOTIDE SEQUENCE [LARGE SCALE GENOMIC DNA]</scope>
    <source>
        <strain>Hd-rR</strain>
    </source>
</reference>
<keyword evidence="4" id="KW-0812">Transmembrane</keyword>
<dbReference type="InterPro" id="IPR001039">
    <property type="entry name" value="MHC_I_a_a1/a2"/>
</dbReference>
<dbReference type="InterPro" id="IPR013783">
    <property type="entry name" value="Ig-like_fold"/>
</dbReference>
<evidence type="ECO:0000256" key="1">
    <source>
        <dbReference type="ARBA" id="ARBA00023180"/>
    </source>
</evidence>
<dbReference type="Gene3D" id="2.60.40.10">
    <property type="entry name" value="Immunoglobulins"/>
    <property type="match status" value="1"/>
</dbReference>
<keyword evidence="4" id="KW-0472">Membrane</keyword>
<keyword evidence="4" id="KW-1133">Transmembrane helix</keyword>
<dbReference type="SMART" id="SM00407">
    <property type="entry name" value="IGc1"/>
    <property type="match status" value="1"/>
</dbReference>
<dbReference type="SUPFAM" id="SSF54452">
    <property type="entry name" value="MHC antigen-recognition domain"/>
    <property type="match status" value="1"/>
</dbReference>
<evidence type="ECO:0000256" key="2">
    <source>
        <dbReference type="RuleBase" id="RU004439"/>
    </source>
</evidence>
<dbReference type="PRINTS" id="PR01638">
    <property type="entry name" value="MHCCLASSI"/>
</dbReference>
<feature type="transmembrane region" description="Helical" evidence="4">
    <location>
        <begin position="304"/>
        <end position="327"/>
    </location>
</feature>
<evidence type="ECO:0000313" key="7">
    <source>
        <dbReference type="Ensembl" id="ENSORLP00020009762.1"/>
    </source>
</evidence>
<keyword evidence="1" id="KW-0325">Glycoprotein</keyword>
<dbReference type="CDD" id="cd07698">
    <property type="entry name" value="IgC1_MHC_I_alpha3"/>
    <property type="match status" value="1"/>
</dbReference>
<feature type="chain" id="PRO_5018282097" description="Ig-like domain-containing protein" evidence="5">
    <location>
        <begin position="18"/>
        <end position="356"/>
    </location>
</feature>
<reference evidence="7" key="3">
    <citation type="submission" date="2025-08" db="UniProtKB">
        <authorList>
            <consortium name="Ensembl"/>
        </authorList>
    </citation>
    <scope>IDENTIFICATION</scope>
    <source>
        <strain evidence="7">HNI</strain>
    </source>
</reference>
<dbReference type="SUPFAM" id="SSF48726">
    <property type="entry name" value="Immunoglobulin"/>
    <property type="match status" value="1"/>
</dbReference>
<dbReference type="FunFam" id="2.60.40.10:FF:000943">
    <property type="entry name" value="Classical MHC class I molecule, alpha-chain"/>
    <property type="match status" value="1"/>
</dbReference>
<dbReference type="Ensembl" id="ENSORLT00020016242.1">
    <property type="protein sequence ID" value="ENSORLP00020009762.1"/>
    <property type="gene ID" value="ENSORLG00020010663.1"/>
</dbReference>
<dbReference type="InterPro" id="IPR050208">
    <property type="entry name" value="MHC_class-I_related"/>
</dbReference>
<dbReference type="InterPro" id="IPR037055">
    <property type="entry name" value="MHC_I-like_Ag-recog_sf"/>
</dbReference>
<evidence type="ECO:0000256" key="5">
    <source>
        <dbReference type="SAM" id="SignalP"/>
    </source>
</evidence>
<dbReference type="InterPro" id="IPR036179">
    <property type="entry name" value="Ig-like_dom_sf"/>
</dbReference>
<feature type="signal peptide" evidence="5">
    <location>
        <begin position="1"/>
        <end position="17"/>
    </location>
</feature>
<comment type="similarity">
    <text evidence="2">Belongs to the MHC class I family.</text>
</comment>
<dbReference type="Gene3D" id="3.30.500.10">
    <property type="entry name" value="MHC class I-like antigen recognition-like"/>
    <property type="match status" value="1"/>
</dbReference>
<dbReference type="InterPro" id="IPR003597">
    <property type="entry name" value="Ig_C1-set"/>
</dbReference>
<dbReference type="InterPro" id="IPR011162">
    <property type="entry name" value="MHC_I/II-like_Ag-recog"/>
</dbReference>
<dbReference type="AlphaFoldDB" id="A0A3P9KMX9"/>
<name>A0A3P9KMX9_ORYLA</name>
<keyword evidence="5" id="KW-0732">Signal</keyword>
<dbReference type="FunFam" id="3.30.500.10:FF:000001">
    <property type="entry name" value="H-2 class I histocompatibility antigen, alpha chain"/>
    <property type="match status" value="1"/>
</dbReference>
<dbReference type="PANTHER" id="PTHR16675:SF237">
    <property type="entry name" value="MHC CLASS I ANTIGEN TRANSCRIPT VARIANT 1-RELATED"/>
    <property type="match status" value="1"/>
</dbReference>
<dbReference type="Pfam" id="PF00129">
    <property type="entry name" value="MHC_I"/>
    <property type="match status" value="1"/>
</dbReference>
<reference evidence="7 8" key="2">
    <citation type="submission" date="2017-04" db="EMBL/GenBank/DDBJ databases">
        <title>CpG methylation of centromeres and impact of large insertions on vertebrate speciation.</title>
        <authorList>
            <person name="Ichikawa K."/>
            <person name="Yoshimura J."/>
            <person name="Morishita S."/>
        </authorList>
    </citation>
    <scope>NUCLEOTIDE SEQUENCE</scope>
    <source>
        <strain evidence="7 8">HNI</strain>
    </source>
</reference>